<evidence type="ECO:0000313" key="3">
    <source>
        <dbReference type="Proteomes" id="UP000276133"/>
    </source>
</evidence>
<comment type="caution">
    <text evidence="2">The sequence shown here is derived from an EMBL/GenBank/DDBJ whole genome shotgun (WGS) entry which is preliminary data.</text>
</comment>
<dbReference type="Proteomes" id="UP000276133">
    <property type="component" value="Unassembled WGS sequence"/>
</dbReference>
<protein>
    <submittedName>
        <fullName evidence="2">Uncharacterized protein</fullName>
    </submittedName>
</protein>
<reference evidence="2 3" key="1">
    <citation type="journal article" date="2018" name="Sci. Rep.">
        <title>Genomic signatures of local adaptation to the degree of environmental predictability in rotifers.</title>
        <authorList>
            <person name="Franch-Gras L."/>
            <person name="Hahn C."/>
            <person name="Garcia-Roger E.M."/>
            <person name="Carmona M.J."/>
            <person name="Serra M."/>
            <person name="Gomez A."/>
        </authorList>
    </citation>
    <scope>NUCLEOTIDE SEQUENCE [LARGE SCALE GENOMIC DNA]</scope>
    <source>
        <strain evidence="2">HYR1</strain>
    </source>
</reference>
<keyword evidence="3" id="KW-1185">Reference proteome</keyword>
<evidence type="ECO:0000313" key="2">
    <source>
        <dbReference type="EMBL" id="RNA08371.1"/>
    </source>
</evidence>
<gene>
    <name evidence="2" type="ORF">BpHYR1_032538</name>
</gene>
<accession>A0A3M7QBK4</accession>
<feature type="transmembrane region" description="Helical" evidence="1">
    <location>
        <begin position="110"/>
        <end position="127"/>
    </location>
</feature>
<sequence length="288" mass="32803">ETLFHRSPSSLAASPTEYCGYRALTLGRSSAQNKKKAERGRLGALGLHKKITISLNVIDQDRLNLQLTETLFHRSPSSLAASPTEYCGYWALTLGRSSAQNKKKAERGRLGALGSFFFFFLLPPASVGGAYDAISLSYLTLSFSAISAKRFFSGSFICFHLSAHFLENSVKLTLSFGCFFLCSSRHICTNFVFKAAEATNKIFFFQIFFNIELYQFVENLFSKHDFNKHEKIRLHIFFAKIIKLKKIKLIAERFKHQIAILIFRFYLSNRDVALLLFANKESTFSLRY</sequence>
<dbReference type="EMBL" id="REGN01006768">
    <property type="protein sequence ID" value="RNA08371.1"/>
    <property type="molecule type" value="Genomic_DNA"/>
</dbReference>
<keyword evidence="1" id="KW-1133">Transmembrane helix</keyword>
<name>A0A3M7QBK4_BRAPC</name>
<feature type="non-terminal residue" evidence="2">
    <location>
        <position position="1"/>
    </location>
</feature>
<evidence type="ECO:0000256" key="1">
    <source>
        <dbReference type="SAM" id="Phobius"/>
    </source>
</evidence>
<proteinExistence type="predicted"/>
<keyword evidence="1" id="KW-0812">Transmembrane</keyword>
<keyword evidence="1" id="KW-0472">Membrane</keyword>
<organism evidence="2 3">
    <name type="scientific">Brachionus plicatilis</name>
    <name type="common">Marine rotifer</name>
    <name type="synonym">Brachionus muelleri</name>
    <dbReference type="NCBI Taxonomy" id="10195"/>
    <lineage>
        <taxon>Eukaryota</taxon>
        <taxon>Metazoa</taxon>
        <taxon>Spiralia</taxon>
        <taxon>Gnathifera</taxon>
        <taxon>Rotifera</taxon>
        <taxon>Eurotatoria</taxon>
        <taxon>Monogononta</taxon>
        <taxon>Pseudotrocha</taxon>
        <taxon>Ploima</taxon>
        <taxon>Brachionidae</taxon>
        <taxon>Brachionus</taxon>
    </lineage>
</organism>
<dbReference type="AlphaFoldDB" id="A0A3M7QBK4"/>